<dbReference type="NCBIfam" id="NF035944">
    <property type="entry name" value="PEPxxWA-CTERM"/>
    <property type="match status" value="1"/>
</dbReference>
<accession>A0A850H5X8</accession>
<keyword evidence="2" id="KW-0812">Transmembrane</keyword>
<keyword evidence="2" id="KW-0472">Membrane</keyword>
<feature type="signal peptide" evidence="3">
    <location>
        <begin position="1"/>
        <end position="22"/>
    </location>
</feature>
<dbReference type="InterPro" id="IPR036514">
    <property type="entry name" value="SGNH_hydro_sf"/>
</dbReference>
<sequence>MMPRALHALSFLALAAAAPVAAQDNADYSSLVVFGDSLVDAGNINTLIPSVASPEDGYFMGRFTNGYDYTDLISFDLFGEPTTASLQGGTNFAFGGARATTTSAVPDLNEQLAAYQAYLLAGNTVDPNGLYVLNFGGNDVFAAARPGSPAGYSSDSAFLMEAASNYAQAIQSLADLGANNFLITGFPNASPDTIAFAQEAEVYLLSEIGSLSLDGDVDLNFFSYLDFFTRLQADPTAFGLPADLDFNTTCQAAGALPTCEGYFSFDGTHPTAAIHRAAYGEIRTQLGISAPVPEPATWLMMLLGFGFVGGAMRFRKRPQLRTARAAINFG</sequence>
<evidence type="ECO:0000259" key="4">
    <source>
        <dbReference type="Pfam" id="PF07589"/>
    </source>
</evidence>
<dbReference type="GO" id="GO:0016298">
    <property type="term" value="F:lipase activity"/>
    <property type="evidence" value="ECO:0007669"/>
    <property type="project" value="InterPro"/>
</dbReference>
<dbReference type="InterPro" id="IPR001087">
    <property type="entry name" value="GDSL"/>
</dbReference>
<keyword evidence="1" id="KW-0378">Hydrolase</keyword>
<organism evidence="5 6">
    <name type="scientific">Qipengyuania atrilutea</name>
    <dbReference type="NCBI Taxonomy" id="2744473"/>
    <lineage>
        <taxon>Bacteria</taxon>
        <taxon>Pseudomonadati</taxon>
        <taxon>Pseudomonadota</taxon>
        <taxon>Alphaproteobacteria</taxon>
        <taxon>Sphingomonadales</taxon>
        <taxon>Erythrobacteraceae</taxon>
        <taxon>Qipengyuania</taxon>
    </lineage>
</organism>
<dbReference type="Proteomes" id="UP000561438">
    <property type="component" value="Unassembled WGS sequence"/>
</dbReference>
<dbReference type="PROSITE" id="PS01098">
    <property type="entry name" value="LIPASE_GDSL_SER"/>
    <property type="match status" value="1"/>
</dbReference>
<protein>
    <submittedName>
        <fullName evidence="5">PEPxxWA-CTERM sorting domain-containing protein</fullName>
    </submittedName>
</protein>
<dbReference type="SUPFAM" id="SSF52266">
    <property type="entry name" value="SGNH hydrolase"/>
    <property type="match status" value="1"/>
</dbReference>
<keyword evidence="2" id="KW-1133">Transmembrane helix</keyword>
<dbReference type="NCBIfam" id="TIGR02595">
    <property type="entry name" value="PEP_CTERM"/>
    <property type="match status" value="1"/>
</dbReference>
<dbReference type="AlphaFoldDB" id="A0A850H5X8"/>
<dbReference type="PANTHER" id="PTHR45648">
    <property type="entry name" value="GDSL LIPASE/ACYLHYDROLASE FAMILY PROTEIN (AFU_ORTHOLOGUE AFUA_4G14700)"/>
    <property type="match status" value="1"/>
</dbReference>
<evidence type="ECO:0000256" key="2">
    <source>
        <dbReference type="SAM" id="Phobius"/>
    </source>
</evidence>
<evidence type="ECO:0000313" key="5">
    <source>
        <dbReference type="EMBL" id="NVD45897.1"/>
    </source>
</evidence>
<dbReference type="Gene3D" id="3.40.50.1110">
    <property type="entry name" value="SGNH hydrolase"/>
    <property type="match status" value="1"/>
</dbReference>
<dbReference type="PANTHER" id="PTHR45648:SF22">
    <property type="entry name" value="GDSL LIPASE_ACYLHYDROLASE FAMILY PROTEIN (AFU_ORTHOLOGUE AFUA_4G14700)"/>
    <property type="match status" value="1"/>
</dbReference>
<keyword evidence="6" id="KW-1185">Reference proteome</keyword>
<evidence type="ECO:0000256" key="1">
    <source>
        <dbReference type="ARBA" id="ARBA00022801"/>
    </source>
</evidence>
<comment type="caution">
    <text evidence="5">The sequence shown here is derived from an EMBL/GenBank/DDBJ whole genome shotgun (WGS) entry which is preliminary data.</text>
</comment>
<dbReference type="Pfam" id="PF00657">
    <property type="entry name" value="Lipase_GDSL"/>
    <property type="match status" value="1"/>
</dbReference>
<evidence type="ECO:0000313" key="6">
    <source>
        <dbReference type="Proteomes" id="UP000561438"/>
    </source>
</evidence>
<keyword evidence="3" id="KW-0732">Signal</keyword>
<proteinExistence type="predicted"/>
<feature type="chain" id="PRO_5032328663" evidence="3">
    <location>
        <begin position="23"/>
        <end position="330"/>
    </location>
</feature>
<dbReference type="GO" id="GO:0006629">
    <property type="term" value="P:lipid metabolic process"/>
    <property type="evidence" value="ECO:0007669"/>
    <property type="project" value="InterPro"/>
</dbReference>
<dbReference type="Pfam" id="PF07589">
    <property type="entry name" value="PEP-CTERM"/>
    <property type="match status" value="1"/>
</dbReference>
<gene>
    <name evidence="5" type="ORF">HUV48_12855</name>
</gene>
<dbReference type="InterPro" id="IPR051058">
    <property type="entry name" value="GDSL_Est/Lipase"/>
</dbReference>
<evidence type="ECO:0000256" key="3">
    <source>
        <dbReference type="SAM" id="SignalP"/>
    </source>
</evidence>
<dbReference type="InterPro" id="IPR008265">
    <property type="entry name" value="Lipase_GDSL_AS"/>
</dbReference>
<reference evidence="5 6" key="1">
    <citation type="submission" date="2020-06" db="EMBL/GenBank/DDBJ databases">
        <title>Altererythrobacter sp. HHU K3-1.</title>
        <authorList>
            <person name="Zhang D."/>
            <person name="Xue H."/>
        </authorList>
    </citation>
    <scope>NUCLEOTIDE SEQUENCE [LARGE SCALE GENOMIC DNA]</scope>
    <source>
        <strain evidence="5 6">HHU K3-1</strain>
    </source>
</reference>
<name>A0A850H5X8_9SPHN</name>
<dbReference type="EMBL" id="JABWGV010000006">
    <property type="protein sequence ID" value="NVD45897.1"/>
    <property type="molecule type" value="Genomic_DNA"/>
</dbReference>
<dbReference type="InterPro" id="IPR013424">
    <property type="entry name" value="Ice-binding_C"/>
</dbReference>
<dbReference type="RefSeq" id="WP_176268205.1">
    <property type="nucleotide sequence ID" value="NZ_JABWGV010000006.1"/>
</dbReference>
<feature type="transmembrane region" description="Helical" evidence="2">
    <location>
        <begin position="296"/>
        <end position="314"/>
    </location>
</feature>
<feature type="domain" description="Ice-binding protein C-terminal" evidence="4">
    <location>
        <begin position="291"/>
        <end position="316"/>
    </location>
</feature>